<dbReference type="PANTHER" id="PTHR42925">
    <property type="entry name" value="MULTIDRUG AND TOXIN EFFLUX PROTEIN MATE FAMILY"/>
    <property type="match status" value="1"/>
</dbReference>
<evidence type="ECO:0000256" key="1">
    <source>
        <dbReference type="ARBA" id="ARBA00004429"/>
    </source>
</evidence>
<evidence type="ECO:0000256" key="5">
    <source>
        <dbReference type="ARBA" id="ARBA00022692"/>
    </source>
</evidence>
<name>A0A853R255_9VIBR</name>
<feature type="transmembrane region" description="Helical" evidence="9">
    <location>
        <begin position="192"/>
        <end position="215"/>
    </location>
</feature>
<keyword evidence="3" id="KW-0813">Transport</keyword>
<keyword evidence="4" id="KW-1003">Cell membrane</keyword>
<keyword evidence="7 9" id="KW-0472">Membrane</keyword>
<feature type="transmembrane region" description="Helical" evidence="9">
    <location>
        <begin position="386"/>
        <end position="406"/>
    </location>
</feature>
<feature type="transmembrane region" description="Helical" evidence="9">
    <location>
        <begin position="350"/>
        <end position="374"/>
    </location>
</feature>
<gene>
    <name evidence="10" type="ORF">A1QS_08600</name>
</gene>
<evidence type="ECO:0000256" key="9">
    <source>
        <dbReference type="SAM" id="Phobius"/>
    </source>
</evidence>
<feature type="transmembrane region" description="Helical" evidence="9">
    <location>
        <begin position="88"/>
        <end position="113"/>
    </location>
</feature>
<accession>A0A853R255</accession>
<dbReference type="Proteomes" id="UP000094808">
    <property type="component" value="Unassembled WGS sequence"/>
</dbReference>
<dbReference type="GO" id="GO:0042910">
    <property type="term" value="F:xenobiotic transmembrane transporter activity"/>
    <property type="evidence" value="ECO:0007669"/>
    <property type="project" value="InterPro"/>
</dbReference>
<feature type="transmembrane region" description="Helical" evidence="9">
    <location>
        <begin position="165"/>
        <end position="186"/>
    </location>
</feature>
<feature type="transmembrane region" description="Helical" evidence="9">
    <location>
        <begin position="315"/>
        <end position="338"/>
    </location>
</feature>
<evidence type="ECO:0000256" key="4">
    <source>
        <dbReference type="ARBA" id="ARBA00022475"/>
    </source>
</evidence>
<evidence type="ECO:0000256" key="8">
    <source>
        <dbReference type="ARBA" id="ARBA00030855"/>
    </source>
</evidence>
<feature type="transmembrane region" description="Helical" evidence="9">
    <location>
        <begin position="257"/>
        <end position="277"/>
    </location>
</feature>
<dbReference type="AlphaFoldDB" id="A0A853R255"/>
<evidence type="ECO:0000256" key="7">
    <source>
        <dbReference type="ARBA" id="ARBA00023136"/>
    </source>
</evidence>
<feature type="transmembrane region" description="Helical" evidence="9">
    <location>
        <begin position="133"/>
        <end position="153"/>
    </location>
</feature>
<dbReference type="Pfam" id="PF01554">
    <property type="entry name" value="MatE"/>
    <property type="match status" value="2"/>
</dbReference>
<sequence length="447" mass="49060">MTQSRVELNNRMNIVTLTWPIFIEILLRTAINTSDVFMLSSYSDKAVSAVGVITQINFFLLIVSMMVSSGTGILIGQYNGSGRQSESAHVGVASLLLGLIIGSSLSLAAYLSANSVMNAYGLEAQVAQYGYEYLVISGSFTVNVTIGIVLATILRSNGYSKAPMFINLFAGLLNIIGNYIAIFQPFGLPVYGVQGVAISTVFSQIVSTILLYYTVKYYHISLPVKEWKIIPKPLYQKIIKIGMMNAGEILSYNMMQLTVIFFVVKMGTASLAAFTYAQNIARLAFAFSVALGQAGQIQTSYYIGKGWVDEILTKVQQYFVVGFLVSSTLTISIYLLRADIIALFTSDPEITALVAGLIAGSIAMEAGRTFNLIFIAALKGAGDIRFPVQMGILSMWTFGAGLTYLFGLHWGWGVMGAWVAISVDEWFRGIIMFRRWRSKVWTKFKLS</sequence>
<dbReference type="PIRSF" id="PIRSF006603">
    <property type="entry name" value="DinF"/>
    <property type="match status" value="1"/>
</dbReference>
<dbReference type="CDD" id="cd13134">
    <property type="entry name" value="MATE_like_8"/>
    <property type="match status" value="1"/>
</dbReference>
<dbReference type="InterPro" id="IPR002528">
    <property type="entry name" value="MATE_fam"/>
</dbReference>
<evidence type="ECO:0000256" key="3">
    <source>
        <dbReference type="ARBA" id="ARBA00022448"/>
    </source>
</evidence>
<evidence type="ECO:0000313" key="11">
    <source>
        <dbReference type="Proteomes" id="UP000094808"/>
    </source>
</evidence>
<dbReference type="NCBIfam" id="TIGR00797">
    <property type="entry name" value="matE"/>
    <property type="match status" value="1"/>
</dbReference>
<evidence type="ECO:0000313" key="10">
    <source>
        <dbReference type="EMBL" id="OEE32859.1"/>
    </source>
</evidence>
<feature type="transmembrane region" description="Helical" evidence="9">
    <location>
        <begin position="51"/>
        <end position="76"/>
    </location>
</feature>
<dbReference type="GO" id="GO:0015297">
    <property type="term" value="F:antiporter activity"/>
    <property type="evidence" value="ECO:0007669"/>
    <property type="project" value="InterPro"/>
</dbReference>
<dbReference type="InterPro" id="IPR048279">
    <property type="entry name" value="MdtK-like"/>
</dbReference>
<evidence type="ECO:0000256" key="2">
    <source>
        <dbReference type="ARBA" id="ARBA00013489"/>
    </source>
</evidence>
<keyword evidence="11" id="KW-1185">Reference proteome</keyword>
<reference evidence="10 11" key="1">
    <citation type="journal article" date="2012" name="Science">
        <title>Ecological populations of bacteria act as socially cohesive units of antibiotic production and resistance.</title>
        <authorList>
            <person name="Cordero O.X."/>
            <person name="Wildschutte H."/>
            <person name="Kirkup B."/>
            <person name="Proehl S."/>
            <person name="Ngo L."/>
            <person name="Hussain F."/>
            <person name="Le Roux F."/>
            <person name="Mincer T."/>
            <person name="Polz M.F."/>
        </authorList>
    </citation>
    <scope>NUCLEOTIDE SEQUENCE [LARGE SCALE GENOMIC DNA]</scope>
    <source>
        <strain evidence="10 11">FS-238</strain>
    </source>
</reference>
<proteinExistence type="predicted"/>
<keyword evidence="5 9" id="KW-0812">Transmembrane</keyword>
<dbReference type="PANTHER" id="PTHR42925:SF1">
    <property type="entry name" value="VIRULENCE FACTOR MVIN"/>
    <property type="match status" value="1"/>
</dbReference>
<organism evidence="10 11">
    <name type="scientific">Vibrio ordalii FS-238</name>
    <dbReference type="NCBI Taxonomy" id="617133"/>
    <lineage>
        <taxon>Bacteria</taxon>
        <taxon>Pseudomonadati</taxon>
        <taxon>Pseudomonadota</taxon>
        <taxon>Gammaproteobacteria</taxon>
        <taxon>Vibrionales</taxon>
        <taxon>Vibrionaceae</taxon>
        <taxon>Vibrio</taxon>
    </lineage>
</organism>
<keyword evidence="6 9" id="KW-1133">Transmembrane helix</keyword>
<comment type="subcellular location">
    <subcellularLocation>
        <location evidence="1">Cell inner membrane</location>
        <topology evidence="1">Multi-pass membrane protein</topology>
    </subcellularLocation>
</comment>
<dbReference type="GO" id="GO:0005886">
    <property type="term" value="C:plasma membrane"/>
    <property type="evidence" value="ECO:0007669"/>
    <property type="project" value="UniProtKB-SubCell"/>
</dbReference>
<dbReference type="EMBL" id="AJYS02000251">
    <property type="protein sequence ID" value="OEE32859.1"/>
    <property type="molecule type" value="Genomic_DNA"/>
</dbReference>
<feature type="transmembrane region" description="Helical" evidence="9">
    <location>
        <begin position="12"/>
        <end position="31"/>
    </location>
</feature>
<evidence type="ECO:0000256" key="6">
    <source>
        <dbReference type="ARBA" id="ARBA00022989"/>
    </source>
</evidence>
<comment type="caution">
    <text evidence="10">The sequence shown here is derived from an EMBL/GenBank/DDBJ whole genome shotgun (WGS) entry which is preliminary data.</text>
</comment>
<protein>
    <recommendedName>
        <fullName evidence="2">Multidrug resistance protein NorM</fullName>
    </recommendedName>
    <alternativeName>
        <fullName evidence="8">Na(+)/drug antiporter</fullName>
    </alternativeName>
</protein>
<dbReference type="InterPro" id="IPR047135">
    <property type="entry name" value="YsiQ"/>
</dbReference>